<evidence type="ECO:0000313" key="4">
    <source>
        <dbReference type="Proteomes" id="UP000809789"/>
    </source>
</evidence>
<comment type="caution">
    <text evidence="3">The sequence shown here is derived from an EMBL/GenBank/DDBJ whole genome shotgun (WGS) entry which is preliminary data.</text>
</comment>
<dbReference type="InterPro" id="IPR001094">
    <property type="entry name" value="Flavdoxin-like"/>
</dbReference>
<feature type="domain" description="Flavodoxin-like" evidence="2">
    <location>
        <begin position="87"/>
        <end position="232"/>
    </location>
</feature>
<reference evidence="3" key="1">
    <citation type="submission" date="2021-07" db="EMBL/GenBank/DDBJ databases">
        <title>Elsinoe batatas strain:CRI-CJ2 Genome sequencing and assembly.</title>
        <authorList>
            <person name="Huang L."/>
        </authorList>
    </citation>
    <scope>NUCLEOTIDE SEQUENCE</scope>
    <source>
        <strain evidence="3">CRI-CJ2</strain>
    </source>
</reference>
<dbReference type="InterPro" id="IPR029039">
    <property type="entry name" value="Flavoprotein-like_sf"/>
</dbReference>
<dbReference type="PRINTS" id="PR00369">
    <property type="entry name" value="FLAVODOXIN"/>
</dbReference>
<proteinExistence type="predicted"/>
<keyword evidence="4" id="KW-1185">Reference proteome</keyword>
<name>A0A8K0L7K3_9PEZI</name>
<dbReference type="OrthoDB" id="1856718at2759"/>
<dbReference type="PANTHER" id="PTHR19384">
    <property type="entry name" value="NITRIC OXIDE SYNTHASE-RELATED"/>
    <property type="match status" value="1"/>
</dbReference>
<dbReference type="EMBL" id="JAESVG020000002">
    <property type="protein sequence ID" value="KAG8630667.1"/>
    <property type="molecule type" value="Genomic_DNA"/>
</dbReference>
<gene>
    <name evidence="3" type="ORF">KVT40_002286</name>
</gene>
<dbReference type="Pfam" id="PF00258">
    <property type="entry name" value="Flavodoxin_1"/>
    <property type="match status" value="1"/>
</dbReference>
<evidence type="ECO:0000259" key="2">
    <source>
        <dbReference type="PROSITE" id="PS50902"/>
    </source>
</evidence>
<organism evidence="3 4">
    <name type="scientific">Elsinoe batatas</name>
    <dbReference type="NCBI Taxonomy" id="2601811"/>
    <lineage>
        <taxon>Eukaryota</taxon>
        <taxon>Fungi</taxon>
        <taxon>Dikarya</taxon>
        <taxon>Ascomycota</taxon>
        <taxon>Pezizomycotina</taxon>
        <taxon>Dothideomycetes</taxon>
        <taxon>Dothideomycetidae</taxon>
        <taxon>Myriangiales</taxon>
        <taxon>Elsinoaceae</taxon>
        <taxon>Elsinoe</taxon>
    </lineage>
</organism>
<evidence type="ECO:0000256" key="1">
    <source>
        <dbReference type="ARBA" id="ARBA00022630"/>
    </source>
</evidence>
<dbReference type="GO" id="GO:0010181">
    <property type="term" value="F:FMN binding"/>
    <property type="evidence" value="ECO:0007669"/>
    <property type="project" value="InterPro"/>
</dbReference>
<accession>A0A8K0L7K3</accession>
<dbReference type="GO" id="GO:0005829">
    <property type="term" value="C:cytosol"/>
    <property type="evidence" value="ECO:0007669"/>
    <property type="project" value="TreeGrafter"/>
</dbReference>
<dbReference type="SUPFAM" id="SSF52218">
    <property type="entry name" value="Flavoproteins"/>
    <property type="match status" value="1"/>
</dbReference>
<dbReference type="PANTHER" id="PTHR19384:SF108">
    <property type="entry name" value="NADPH--CYTOCHROME P450 REDUCTASE"/>
    <property type="match status" value="1"/>
</dbReference>
<dbReference type="Proteomes" id="UP000809789">
    <property type="component" value="Unassembled WGS sequence"/>
</dbReference>
<dbReference type="Gene3D" id="3.40.50.360">
    <property type="match status" value="1"/>
</dbReference>
<dbReference type="AlphaFoldDB" id="A0A8K0L7K3"/>
<dbReference type="PROSITE" id="PS50902">
    <property type="entry name" value="FLAVODOXIN_LIKE"/>
    <property type="match status" value="1"/>
</dbReference>
<evidence type="ECO:0000313" key="3">
    <source>
        <dbReference type="EMBL" id="KAG8630667.1"/>
    </source>
</evidence>
<dbReference type="GO" id="GO:0003958">
    <property type="term" value="F:NADPH-hemoprotein reductase activity"/>
    <property type="evidence" value="ECO:0007669"/>
    <property type="project" value="TreeGrafter"/>
</dbReference>
<dbReference type="GO" id="GO:0050660">
    <property type="term" value="F:flavin adenine dinucleotide binding"/>
    <property type="evidence" value="ECO:0007669"/>
    <property type="project" value="TreeGrafter"/>
</dbReference>
<protein>
    <recommendedName>
        <fullName evidence="2">Flavodoxin-like domain-containing protein</fullName>
    </recommendedName>
</protein>
<keyword evidence="1" id="KW-0285">Flavoprotein</keyword>
<sequence>MSSIIHLRSLEPVLVNLTKNAAADDILCLLLLLIAGTAYSTKGLLWERPDPASKIFWERPQLKDGNAKLQAKKQTLAERITETEAKFVLLWGSQSGTSERFATRLGKELSRRFGFKSVVVDLGDCAPEQIQSIPPSAITFILLSTYGEGDPSDNTAPLWDWLASASGDLMSNLNYYAFGLGNSHYKHYNKVIDVVVNKLNLLGAKQLLPTGRADDCKGQTEEHFITWKDNTFKHLVSQHGFEEKALRTSLASRPSSILRSILSTSTLVHHSMTSPLRRPLWPCRAFSHCQSLPHTTSSRIHQIVPVFTRSLICQHIQKSSIKQVTTSVFGQSIRRKKSIAS</sequence>
<dbReference type="InterPro" id="IPR008254">
    <property type="entry name" value="Flavodoxin/NO_synth"/>
</dbReference>